<evidence type="ECO:0000313" key="3">
    <source>
        <dbReference type="Proteomes" id="UP000185478"/>
    </source>
</evidence>
<keyword evidence="1" id="KW-0732">Signal</keyword>
<sequence length="351" mass="38184">MKRHITALTLAALLAGQAISPAYAGTPAAELAGTTERATISEGARPEVELRWRGITELAPDRVKEVWAHSPSMNRDVPLLVLRATKPNRPTLYLLNGGDGGEGRANWALQTDALAYYWEKDINVVIPMSGKFSYYTDWEQDNAYLGGKQMWETFLTKELPEPIEGYLGANGKRGIAGMSMTATTTLLYAQHHPGFYDAVGSFSGCAQTNVGIGLAAVVATLNRGHATIEQMWGPQNSPNRLYNDALVNAEKLRGTTMYISNATGLAGKWDMPSSPRINGDSQAVATNVISGGLIEGATNVCTHDLKAKLDAANIPADWNLRPTGTHSWGYWQDDLRASWPTFARAFEIEEN</sequence>
<dbReference type="SUPFAM" id="SSF53474">
    <property type="entry name" value="alpha/beta-Hydrolases"/>
    <property type="match status" value="1"/>
</dbReference>
<dbReference type="Gene3D" id="3.40.50.1820">
    <property type="entry name" value="alpha/beta hydrolase"/>
    <property type="match status" value="1"/>
</dbReference>
<dbReference type="GO" id="GO:0016747">
    <property type="term" value="F:acyltransferase activity, transferring groups other than amino-acyl groups"/>
    <property type="evidence" value="ECO:0007669"/>
    <property type="project" value="TreeGrafter"/>
</dbReference>
<evidence type="ECO:0000256" key="1">
    <source>
        <dbReference type="SAM" id="SignalP"/>
    </source>
</evidence>
<name>A0A1L7CDH4_9CORY</name>
<dbReference type="AlphaFoldDB" id="A0A1L7CDH4"/>
<dbReference type="InterPro" id="IPR029058">
    <property type="entry name" value="AB_hydrolase_fold"/>
</dbReference>
<dbReference type="STRING" id="1431546.CAQU_01055"/>
<gene>
    <name evidence="2" type="ORF">CAQU_01055</name>
</gene>
<dbReference type="EMBL" id="CP009245">
    <property type="protein sequence ID" value="APT83895.1"/>
    <property type="molecule type" value="Genomic_DNA"/>
</dbReference>
<dbReference type="PANTHER" id="PTHR48098:SF1">
    <property type="entry name" value="DIACYLGLYCEROL ACYLTRANSFERASE_MYCOLYLTRANSFERASE AG85A"/>
    <property type="match status" value="1"/>
</dbReference>
<dbReference type="PANTHER" id="PTHR48098">
    <property type="entry name" value="ENTEROCHELIN ESTERASE-RELATED"/>
    <property type="match status" value="1"/>
</dbReference>
<keyword evidence="3" id="KW-1185">Reference proteome</keyword>
<dbReference type="RefSeq" id="WP_075724463.1">
    <property type="nucleotide sequence ID" value="NZ_CP009245.1"/>
</dbReference>
<organism evidence="2 3">
    <name type="scientific">Corynebacterium aquilae DSM 44791</name>
    <dbReference type="NCBI Taxonomy" id="1431546"/>
    <lineage>
        <taxon>Bacteria</taxon>
        <taxon>Bacillati</taxon>
        <taxon>Actinomycetota</taxon>
        <taxon>Actinomycetes</taxon>
        <taxon>Mycobacteriales</taxon>
        <taxon>Corynebacteriaceae</taxon>
        <taxon>Corynebacterium</taxon>
    </lineage>
</organism>
<dbReference type="Pfam" id="PF00756">
    <property type="entry name" value="Esterase"/>
    <property type="match status" value="1"/>
</dbReference>
<evidence type="ECO:0000313" key="2">
    <source>
        <dbReference type="EMBL" id="APT83895.1"/>
    </source>
</evidence>
<dbReference type="KEGG" id="caqu:CAQU_01055"/>
<dbReference type="Proteomes" id="UP000185478">
    <property type="component" value="Chromosome"/>
</dbReference>
<feature type="signal peptide" evidence="1">
    <location>
        <begin position="1"/>
        <end position="24"/>
    </location>
</feature>
<dbReference type="InterPro" id="IPR000801">
    <property type="entry name" value="Esterase-like"/>
</dbReference>
<protein>
    <submittedName>
        <fullName evidence="2">Esterase</fullName>
    </submittedName>
</protein>
<dbReference type="InterPro" id="IPR050583">
    <property type="entry name" value="Mycobacterial_A85_antigen"/>
</dbReference>
<reference evidence="2 3" key="1">
    <citation type="submission" date="2014-08" db="EMBL/GenBank/DDBJ databases">
        <title>Complete genome sequence of Corynebacterium aquilae S-613T(T) (=DSM 44791(T)), isolated from the choana of a healthy golden eagle.</title>
        <authorList>
            <person name="Ruckert C."/>
            <person name="Albersmeier A."/>
            <person name="Winkler A."/>
            <person name="Kalinowski J."/>
        </authorList>
    </citation>
    <scope>NUCLEOTIDE SEQUENCE [LARGE SCALE GENOMIC DNA]</scope>
    <source>
        <strain evidence="2 3">S-613</strain>
    </source>
</reference>
<accession>A0A1L7CDH4</accession>
<proteinExistence type="predicted"/>
<dbReference type="OrthoDB" id="4510758at2"/>
<feature type="chain" id="PRO_5013312898" evidence="1">
    <location>
        <begin position="25"/>
        <end position="351"/>
    </location>
</feature>